<name>A0A0G2J796_9EURO</name>
<evidence type="ECO:0000313" key="3">
    <source>
        <dbReference type="Proteomes" id="UP000034164"/>
    </source>
</evidence>
<protein>
    <submittedName>
        <fullName evidence="2">Uncharacterized protein</fullName>
    </submittedName>
</protein>
<keyword evidence="1" id="KW-0472">Membrane</keyword>
<sequence>MASSARRTTIPERPKPKVPCSNLFLYGLGAGIMGVAAMTVSEKIEQFFTGRPNSLVPGYTMQRLLGMIPRPESEMFLLNMSMHYGQGAVAGVIRALMSVNGIRGPFADFMFIGVRLAIDQTLENWMGTGALPWTWPVNEQLIDILHKTVFALATGYVTDYLFRY</sequence>
<dbReference type="Proteomes" id="UP000034164">
    <property type="component" value="Unassembled WGS sequence"/>
</dbReference>
<dbReference type="VEuPathDB" id="FungiDB:EMCG_04638"/>
<reference evidence="3" key="1">
    <citation type="journal article" date="2015" name="PLoS Genet.">
        <title>The dynamic genome and transcriptome of the human fungal pathogen Blastomyces and close relative Emmonsia.</title>
        <authorList>
            <person name="Munoz J.F."/>
            <person name="Gauthier G.M."/>
            <person name="Desjardins C.A."/>
            <person name="Gallo J.E."/>
            <person name="Holder J."/>
            <person name="Sullivan T.D."/>
            <person name="Marty A.J."/>
            <person name="Carmen J.C."/>
            <person name="Chen Z."/>
            <person name="Ding L."/>
            <person name="Gujja S."/>
            <person name="Magrini V."/>
            <person name="Misas E."/>
            <person name="Mitreva M."/>
            <person name="Priest M."/>
            <person name="Saif S."/>
            <person name="Whiston E.A."/>
            <person name="Young S."/>
            <person name="Zeng Q."/>
            <person name="Goldman W.E."/>
            <person name="Mardis E.R."/>
            <person name="Taylor J.W."/>
            <person name="McEwen J.G."/>
            <person name="Clay O.K."/>
            <person name="Klein B.S."/>
            <person name="Cuomo C.A."/>
        </authorList>
    </citation>
    <scope>NUCLEOTIDE SEQUENCE [LARGE SCALE GENOMIC DNA]</scope>
    <source>
        <strain evidence="3">UAMH 3008</strain>
    </source>
</reference>
<gene>
    <name evidence="2" type="ORF">EMCG_04638</name>
</gene>
<evidence type="ECO:0000313" key="2">
    <source>
        <dbReference type="EMBL" id="KKZ60711.1"/>
    </source>
</evidence>
<dbReference type="OrthoDB" id="4181866at2759"/>
<dbReference type="EMBL" id="LCZI01001494">
    <property type="protein sequence ID" value="KKZ60711.1"/>
    <property type="molecule type" value="Genomic_DNA"/>
</dbReference>
<dbReference type="AlphaFoldDB" id="A0A0G2J796"/>
<keyword evidence="1" id="KW-1133">Transmembrane helix</keyword>
<evidence type="ECO:0000256" key="1">
    <source>
        <dbReference type="SAM" id="Phobius"/>
    </source>
</evidence>
<keyword evidence="1" id="KW-0812">Transmembrane</keyword>
<proteinExistence type="predicted"/>
<accession>A0A0G2J796</accession>
<organism evidence="2 3">
    <name type="scientific">[Emmonsia] crescens</name>
    <dbReference type="NCBI Taxonomy" id="73230"/>
    <lineage>
        <taxon>Eukaryota</taxon>
        <taxon>Fungi</taxon>
        <taxon>Dikarya</taxon>
        <taxon>Ascomycota</taxon>
        <taxon>Pezizomycotina</taxon>
        <taxon>Eurotiomycetes</taxon>
        <taxon>Eurotiomycetidae</taxon>
        <taxon>Onygenales</taxon>
        <taxon>Ajellomycetaceae</taxon>
        <taxon>Emergomyces</taxon>
    </lineage>
</organism>
<comment type="caution">
    <text evidence="2">The sequence shown here is derived from an EMBL/GenBank/DDBJ whole genome shotgun (WGS) entry which is preliminary data.</text>
</comment>
<feature type="transmembrane region" description="Helical" evidence="1">
    <location>
        <begin position="23"/>
        <end position="41"/>
    </location>
</feature>